<evidence type="ECO:0000313" key="2">
    <source>
        <dbReference type="EMBL" id="KAF6267076.1"/>
    </source>
</evidence>
<protein>
    <submittedName>
        <fullName evidence="2">Uncharacterized protein</fullName>
    </submittedName>
</protein>
<keyword evidence="3" id="KW-1185">Reference proteome</keyword>
<proteinExistence type="predicted"/>
<dbReference type="AlphaFoldDB" id="A0A7J7QTA3"/>
<evidence type="ECO:0000313" key="3">
    <source>
        <dbReference type="Proteomes" id="UP000558488"/>
    </source>
</evidence>
<feature type="region of interest" description="Disordered" evidence="1">
    <location>
        <begin position="1"/>
        <end position="58"/>
    </location>
</feature>
<sequence>MPHPPLGAQGRPRQTAAPSALTPFSGLTQPDTGRLQVDARPSAPQTGGRALGPRPGVGADGCSWGGRQGKVAGMVHAGSHSASFLPGLLSCLSEDMGTLASAEWPSGDTGVCGSLVFLRFWAPDTCARPPQCLADVGARRGFPSGREAGPSVLAVRCSGCRRWTPSEGRQDLNPGPHCSPLQEVASWFWAGSGSRLASSLTPGFGPVSSLWHLNENGGLINSFK</sequence>
<evidence type="ECO:0000256" key="1">
    <source>
        <dbReference type="SAM" id="MobiDB-lite"/>
    </source>
</evidence>
<name>A0A7J7QTA3_PIPKU</name>
<comment type="caution">
    <text evidence="2">The sequence shown here is derived from an EMBL/GenBank/DDBJ whole genome shotgun (WGS) entry which is preliminary data.</text>
</comment>
<dbReference type="Proteomes" id="UP000558488">
    <property type="component" value="Unassembled WGS sequence"/>
</dbReference>
<dbReference type="EMBL" id="JACAGB010000160">
    <property type="protein sequence ID" value="KAF6267076.1"/>
    <property type="molecule type" value="Genomic_DNA"/>
</dbReference>
<gene>
    <name evidence="2" type="ORF">mPipKuh1_008594</name>
</gene>
<reference evidence="2 3" key="1">
    <citation type="journal article" date="2020" name="Nature">
        <title>Six reference-quality genomes reveal evolution of bat adaptations.</title>
        <authorList>
            <person name="Jebb D."/>
            <person name="Huang Z."/>
            <person name="Pippel M."/>
            <person name="Hughes G.M."/>
            <person name="Lavrichenko K."/>
            <person name="Devanna P."/>
            <person name="Winkler S."/>
            <person name="Jermiin L.S."/>
            <person name="Skirmuntt E.C."/>
            <person name="Katzourakis A."/>
            <person name="Burkitt-Gray L."/>
            <person name="Ray D.A."/>
            <person name="Sullivan K.A.M."/>
            <person name="Roscito J.G."/>
            <person name="Kirilenko B.M."/>
            <person name="Davalos L.M."/>
            <person name="Corthals A.P."/>
            <person name="Power M.L."/>
            <person name="Jones G."/>
            <person name="Ransome R.D."/>
            <person name="Dechmann D.K.N."/>
            <person name="Locatelli A.G."/>
            <person name="Puechmaille S.J."/>
            <person name="Fedrigo O."/>
            <person name="Jarvis E.D."/>
            <person name="Hiller M."/>
            <person name="Vernes S.C."/>
            <person name="Myers E.W."/>
            <person name="Teeling E.C."/>
        </authorList>
    </citation>
    <scope>NUCLEOTIDE SEQUENCE [LARGE SCALE GENOMIC DNA]</scope>
    <source>
        <strain evidence="2">MPipKuh1</strain>
        <tissue evidence="2">Flight muscle</tissue>
    </source>
</reference>
<organism evidence="2 3">
    <name type="scientific">Pipistrellus kuhlii</name>
    <name type="common">Kuhl's pipistrelle</name>
    <dbReference type="NCBI Taxonomy" id="59472"/>
    <lineage>
        <taxon>Eukaryota</taxon>
        <taxon>Metazoa</taxon>
        <taxon>Chordata</taxon>
        <taxon>Craniata</taxon>
        <taxon>Vertebrata</taxon>
        <taxon>Euteleostomi</taxon>
        <taxon>Mammalia</taxon>
        <taxon>Eutheria</taxon>
        <taxon>Laurasiatheria</taxon>
        <taxon>Chiroptera</taxon>
        <taxon>Yangochiroptera</taxon>
        <taxon>Vespertilionidae</taxon>
        <taxon>Pipistrellus</taxon>
    </lineage>
</organism>
<accession>A0A7J7QTA3</accession>